<dbReference type="Pfam" id="PF04865">
    <property type="entry name" value="Baseplate_J"/>
    <property type="match status" value="1"/>
</dbReference>
<evidence type="ECO:0000313" key="7">
    <source>
        <dbReference type="Proteomes" id="UP000315095"/>
    </source>
</evidence>
<gene>
    <name evidence="6" type="ORF">MSKU9_1215</name>
</gene>
<accession>A0A4P5NSC1</accession>
<keyword evidence="7" id="KW-1185">Reference proteome</keyword>
<sequence length="371" mass="37713">MPYARPTLSELRQQAQQDVINGGIPGVVALLRFSVLNVLAMVLAGLAWLHYGYIDWIALQAVPWTATGEYLAAWGALKGVTRKAAGYASGTVSFTVTGTAVIPAGTALVLTGGVGATTTADSVTTNGTTLASWTATTAGSAGNVAAGSIATLSSPVAGVQTTGTVVALTTSGADVETDDALRTRVMDAYQQPGECGNEDNYVTWALDVTGVTRAWCNPLGYGAGTVVVYIMLDDANEATGGFPNGTDGSATGDTRYKTATGDQLTVANAIQSERPVTALVIVCAPIAQPVDFVITDLGTGNTTANQTAITEALQDMFLRLSAPGGTINPNDWEEAIAAIGLDSFEVQSPAGPVTGANAGAMPVLGTISFAA</sequence>
<evidence type="ECO:0000313" key="6">
    <source>
        <dbReference type="EMBL" id="GCE83074.1"/>
    </source>
</evidence>
<proteinExistence type="inferred from homology"/>
<dbReference type="RefSeq" id="WP_141260461.1">
    <property type="nucleotide sequence ID" value="NZ_BDLU01000032.1"/>
</dbReference>
<protein>
    <submittedName>
        <fullName evidence="6">Bacteriophage protein</fullName>
    </submittedName>
</protein>
<comment type="caution">
    <text evidence="6">The sequence shown here is derived from an EMBL/GenBank/DDBJ whole genome shotgun (WGS) entry which is preliminary data.</text>
</comment>
<dbReference type="PANTHER" id="PTHR37829:SF3">
    <property type="entry name" value="PROTEIN JAYE-RELATED"/>
    <property type="match status" value="1"/>
</dbReference>
<evidence type="ECO:0000259" key="3">
    <source>
        <dbReference type="Pfam" id="PF04865"/>
    </source>
</evidence>
<keyword evidence="2" id="KW-1133">Transmembrane helix</keyword>
<feature type="domain" description="Baseplate J-like central" evidence="4">
    <location>
        <begin position="196"/>
        <end position="284"/>
    </location>
</feature>
<comment type="similarity">
    <text evidence="1">Belongs to the Mu gp47/PBSX XkdT family.</text>
</comment>
<keyword evidence="2" id="KW-0812">Transmembrane</keyword>
<keyword evidence="2" id="KW-0472">Membrane</keyword>
<evidence type="ECO:0000259" key="4">
    <source>
        <dbReference type="Pfam" id="PF26078"/>
    </source>
</evidence>
<dbReference type="OrthoDB" id="7565172at2"/>
<dbReference type="Proteomes" id="UP000315095">
    <property type="component" value="Unassembled WGS sequence"/>
</dbReference>
<dbReference type="Pfam" id="PF26079">
    <property type="entry name" value="Baseplate_J_C"/>
    <property type="match status" value="1"/>
</dbReference>
<dbReference type="PANTHER" id="PTHR37829">
    <property type="entry name" value="PHAGE-LIKE ELEMENT PBSX PROTEIN XKDT"/>
    <property type="match status" value="1"/>
</dbReference>
<feature type="domain" description="Baseplate J-like C-terminal" evidence="5">
    <location>
        <begin position="291"/>
        <end position="369"/>
    </location>
</feature>
<feature type="domain" description="Baseplate protein J-like barrel" evidence="3">
    <location>
        <begin position="91"/>
        <end position="167"/>
    </location>
</feature>
<evidence type="ECO:0000259" key="5">
    <source>
        <dbReference type="Pfam" id="PF26079"/>
    </source>
</evidence>
<evidence type="ECO:0000256" key="1">
    <source>
        <dbReference type="ARBA" id="ARBA00038087"/>
    </source>
</evidence>
<dbReference type="InterPro" id="IPR058531">
    <property type="entry name" value="Baseplate_J_M"/>
</dbReference>
<dbReference type="AlphaFoldDB" id="A0A4P5NSC1"/>
<dbReference type="InterPro" id="IPR006949">
    <property type="entry name" value="Barrel_Baseplate_J-like"/>
</dbReference>
<dbReference type="EMBL" id="BDLU01000032">
    <property type="protein sequence ID" value="GCE83074.1"/>
    <property type="molecule type" value="Genomic_DNA"/>
</dbReference>
<name>A0A4P5NSC1_9PROT</name>
<evidence type="ECO:0000256" key="2">
    <source>
        <dbReference type="SAM" id="Phobius"/>
    </source>
</evidence>
<dbReference type="InterPro" id="IPR052399">
    <property type="entry name" value="Phage_Baseplate_Assmbl_Protein"/>
</dbReference>
<feature type="transmembrane region" description="Helical" evidence="2">
    <location>
        <begin position="29"/>
        <end position="49"/>
    </location>
</feature>
<dbReference type="Pfam" id="PF26078">
    <property type="entry name" value="Baseplate_J_M"/>
    <property type="match status" value="1"/>
</dbReference>
<reference evidence="7" key="1">
    <citation type="submission" date="2017-01" db="EMBL/GenBank/DDBJ databases">
        <title>Komagataeibacter sp. MSKU9 whole genome sequencing project.</title>
        <authorList>
            <person name="Matsutani M."/>
            <person name="Naloka K."/>
            <person name="Theeragool G."/>
            <person name="Yakushi T."/>
            <person name="Matsushita K."/>
        </authorList>
    </citation>
    <scope>NUCLEOTIDE SEQUENCE [LARGE SCALE GENOMIC DNA]</scope>
    <source>
        <strain evidence="7">MSKU9</strain>
    </source>
</reference>
<organism evidence="6 7">
    <name type="scientific">Komagataeibacter diospyri</name>
    <dbReference type="NCBI Taxonomy" id="1932662"/>
    <lineage>
        <taxon>Bacteria</taxon>
        <taxon>Pseudomonadati</taxon>
        <taxon>Pseudomonadota</taxon>
        <taxon>Alphaproteobacteria</taxon>
        <taxon>Acetobacterales</taxon>
        <taxon>Acetobacteraceae</taxon>
        <taxon>Komagataeibacter</taxon>
    </lineage>
</organism>
<dbReference type="InterPro" id="IPR058530">
    <property type="entry name" value="Baseplate_J-like_C"/>
</dbReference>